<dbReference type="AlphaFoldDB" id="M1UHG1"/>
<gene>
    <name evidence="6" type="ORF">H924_12010</name>
</gene>
<evidence type="ECO:0000256" key="3">
    <source>
        <dbReference type="ARBA" id="ARBA00022679"/>
    </source>
</evidence>
<dbReference type="SUPFAM" id="SSF53756">
    <property type="entry name" value="UDP-Glycosyltransferase/glycogen phosphorylase"/>
    <property type="match status" value="1"/>
</dbReference>
<organism evidence="6 7">
    <name type="scientific">Corynebacterium callunae DSM 20147</name>
    <dbReference type="NCBI Taxonomy" id="1121353"/>
    <lineage>
        <taxon>Bacteria</taxon>
        <taxon>Bacillati</taxon>
        <taxon>Actinomycetota</taxon>
        <taxon>Actinomycetes</taxon>
        <taxon>Mycobacteriales</taxon>
        <taxon>Corynebacteriaceae</taxon>
        <taxon>Corynebacterium</taxon>
    </lineage>
</organism>
<evidence type="ECO:0000256" key="1">
    <source>
        <dbReference type="ARBA" id="ARBA00009481"/>
    </source>
</evidence>
<dbReference type="Proteomes" id="UP000011760">
    <property type="component" value="Chromosome"/>
</dbReference>
<dbReference type="PATRIC" id="fig|1121353.3.peg.2455"/>
<dbReference type="InterPro" id="IPR028098">
    <property type="entry name" value="Glyco_trans_4-like_N"/>
</dbReference>
<dbReference type="KEGG" id="ccn:H924_12010"/>
<dbReference type="HOGENOM" id="CLU_009583_29_0_11"/>
<reference evidence="6 7" key="1">
    <citation type="submission" date="2013-02" db="EMBL/GenBank/DDBJ databases">
        <title>The complete genome sequence of Corynebacterium callunae DSM 20147.</title>
        <authorList>
            <person name="Ruckert C."/>
            <person name="Albersmeier A."/>
            <person name="Kalinowski J."/>
        </authorList>
    </citation>
    <scope>NUCLEOTIDE SEQUENCE [LARGE SCALE GENOMIC DNA]</scope>
    <source>
        <strain evidence="6 7">DSM 20147</strain>
    </source>
</reference>
<dbReference type="eggNOG" id="COG0438">
    <property type="taxonomic scope" value="Bacteria"/>
</dbReference>
<dbReference type="GO" id="GO:0016757">
    <property type="term" value="F:glycosyltransferase activity"/>
    <property type="evidence" value="ECO:0007669"/>
    <property type="project" value="UniProtKB-KW"/>
</dbReference>
<evidence type="ECO:0000259" key="5">
    <source>
        <dbReference type="Pfam" id="PF13439"/>
    </source>
</evidence>
<feature type="domain" description="Glycosyltransferase subfamily 4-like N-terminal" evidence="5">
    <location>
        <begin position="17"/>
        <end position="180"/>
    </location>
</feature>
<dbReference type="Pfam" id="PF00534">
    <property type="entry name" value="Glycos_transf_1"/>
    <property type="match status" value="1"/>
</dbReference>
<dbReference type="OrthoDB" id="9806887at2"/>
<evidence type="ECO:0008006" key="8">
    <source>
        <dbReference type="Google" id="ProtNLM"/>
    </source>
</evidence>
<dbReference type="STRING" id="1121353.H924_12010"/>
<dbReference type="Gene3D" id="3.40.50.2000">
    <property type="entry name" value="Glycogen Phosphorylase B"/>
    <property type="match status" value="2"/>
</dbReference>
<keyword evidence="7" id="KW-1185">Reference proteome</keyword>
<keyword evidence="3" id="KW-0808">Transferase</keyword>
<accession>M1UHG1</accession>
<comment type="similarity">
    <text evidence="1">Belongs to the glycosyltransferase group 1 family. Glycosyltransferase 4 subfamily.</text>
</comment>
<proteinExistence type="inferred from homology"/>
<dbReference type="EMBL" id="CP004354">
    <property type="protein sequence ID" value="AGG67825.1"/>
    <property type="molecule type" value="Genomic_DNA"/>
</dbReference>
<keyword evidence="2" id="KW-0328">Glycosyltransferase</keyword>
<evidence type="ECO:0000256" key="2">
    <source>
        <dbReference type="ARBA" id="ARBA00022676"/>
    </source>
</evidence>
<dbReference type="InterPro" id="IPR001296">
    <property type="entry name" value="Glyco_trans_1"/>
</dbReference>
<dbReference type="PANTHER" id="PTHR12526">
    <property type="entry name" value="GLYCOSYLTRANSFERASE"/>
    <property type="match status" value="1"/>
</dbReference>
<sequence length="372" mass="40973">MKILLLCWRDTTHPQGGGSERYLERVGEYLASQGHEVIFRTAGHTDAPRRSFRDGVRYSRSGEKFSVYPKAWAAMTLGRLGIGTFAKVDVVVDTQNGIPFFGRFFSGKPTILLTHHCHREQWPVVGPVLARVGWFLESKVAPRAYKNAPYVTVSAPSAEELSNLGVEPERIHIIRNGLDLVPAHLPRLDRDGVHLITLSRLVPHKQIEHAMDVVAALDGVVLDVVGSGWWQEELVAYARELGVSDRVVFHGQVAEDHKHALLERATIHLMPSRKEGWGLAVTEAAQHSVPTIGYRSSGGLRDSIDDDHTGILVDSKAQLIAITKKLLLDAPLRAQLGSAAAQRASTYSWDTAGAQFEQLLLDLGKGSAWAEK</sequence>
<dbReference type="Pfam" id="PF13439">
    <property type="entry name" value="Glyco_transf_4"/>
    <property type="match status" value="1"/>
</dbReference>
<dbReference type="CDD" id="cd03801">
    <property type="entry name" value="GT4_PimA-like"/>
    <property type="match status" value="1"/>
</dbReference>
<dbReference type="PANTHER" id="PTHR12526:SF640">
    <property type="entry name" value="COLANIC ACID BIOSYNTHESIS GLYCOSYLTRANSFERASE WCAL-RELATED"/>
    <property type="match status" value="1"/>
</dbReference>
<evidence type="ECO:0000313" key="7">
    <source>
        <dbReference type="Proteomes" id="UP000011760"/>
    </source>
</evidence>
<dbReference type="RefSeq" id="WP_015652251.1">
    <property type="nucleotide sequence ID" value="NC_020506.1"/>
</dbReference>
<evidence type="ECO:0000259" key="4">
    <source>
        <dbReference type="Pfam" id="PF00534"/>
    </source>
</evidence>
<protein>
    <recommendedName>
        <fullName evidence="8">Glycosyltransferase</fullName>
    </recommendedName>
</protein>
<evidence type="ECO:0000313" key="6">
    <source>
        <dbReference type="EMBL" id="AGG67825.1"/>
    </source>
</evidence>
<name>M1UHG1_9CORY</name>
<feature type="domain" description="Glycosyl transferase family 1" evidence="4">
    <location>
        <begin position="195"/>
        <end position="342"/>
    </location>
</feature>